<dbReference type="Gene3D" id="2.170.130.10">
    <property type="entry name" value="TonB-dependent receptor, plug domain"/>
    <property type="match status" value="1"/>
</dbReference>
<evidence type="ECO:0000259" key="9">
    <source>
        <dbReference type="Pfam" id="PF07715"/>
    </source>
</evidence>
<dbReference type="Gene3D" id="2.60.40.1120">
    <property type="entry name" value="Carboxypeptidase-like, regulatory domain"/>
    <property type="match status" value="1"/>
</dbReference>
<dbReference type="InterPro" id="IPR012910">
    <property type="entry name" value="Plug_dom"/>
</dbReference>
<gene>
    <name evidence="11" type="ORF">SAMN05444266_10852</name>
</gene>
<comment type="subcellular location">
    <subcellularLocation>
        <location evidence="1">Cell outer membrane</location>
        <topology evidence="1">Multi-pass membrane protein</topology>
    </subcellularLocation>
</comment>
<dbReference type="InterPro" id="IPR039426">
    <property type="entry name" value="TonB-dep_rcpt-like"/>
</dbReference>
<dbReference type="EMBL" id="FRBL01000008">
    <property type="protein sequence ID" value="SHM42859.1"/>
    <property type="molecule type" value="Genomic_DNA"/>
</dbReference>
<dbReference type="Pfam" id="PF07715">
    <property type="entry name" value="Plug"/>
    <property type="match status" value="1"/>
</dbReference>
<evidence type="ECO:0000313" key="11">
    <source>
        <dbReference type="EMBL" id="SHM42859.1"/>
    </source>
</evidence>
<name>A0A1M7IQA1_9BACT</name>
<feature type="chain" id="PRO_5012070903" evidence="8">
    <location>
        <begin position="31"/>
        <end position="811"/>
    </location>
</feature>
<evidence type="ECO:0000256" key="4">
    <source>
        <dbReference type="ARBA" id="ARBA00022692"/>
    </source>
</evidence>
<dbReference type="Pfam" id="PF13715">
    <property type="entry name" value="CarbopepD_reg_2"/>
    <property type="match status" value="1"/>
</dbReference>
<dbReference type="Gene3D" id="2.40.170.20">
    <property type="entry name" value="TonB-dependent receptor, beta-barrel domain"/>
    <property type="match status" value="1"/>
</dbReference>
<keyword evidence="12" id="KW-1185">Reference proteome</keyword>
<keyword evidence="5 8" id="KW-0732">Signal</keyword>
<feature type="signal peptide" evidence="8">
    <location>
        <begin position="1"/>
        <end position="30"/>
    </location>
</feature>
<keyword evidence="7" id="KW-0998">Cell outer membrane</keyword>
<evidence type="ECO:0000256" key="8">
    <source>
        <dbReference type="SAM" id="SignalP"/>
    </source>
</evidence>
<proteinExistence type="predicted"/>
<dbReference type="Proteomes" id="UP000184420">
    <property type="component" value="Unassembled WGS sequence"/>
</dbReference>
<evidence type="ECO:0000256" key="3">
    <source>
        <dbReference type="ARBA" id="ARBA00022452"/>
    </source>
</evidence>
<dbReference type="InterPro" id="IPR036942">
    <property type="entry name" value="Beta-barrel_TonB_sf"/>
</dbReference>
<keyword evidence="2" id="KW-0813">Transport</keyword>
<keyword evidence="3" id="KW-1134">Transmembrane beta strand</keyword>
<dbReference type="InterPro" id="IPR037066">
    <property type="entry name" value="Plug_dom_sf"/>
</dbReference>
<dbReference type="AlphaFoldDB" id="A0A1M7IQA1"/>
<evidence type="ECO:0000259" key="10">
    <source>
        <dbReference type="Pfam" id="PF14905"/>
    </source>
</evidence>
<evidence type="ECO:0000313" key="12">
    <source>
        <dbReference type="Proteomes" id="UP000184420"/>
    </source>
</evidence>
<dbReference type="Pfam" id="PF14905">
    <property type="entry name" value="OMP_b-brl_3"/>
    <property type="match status" value="1"/>
</dbReference>
<evidence type="ECO:0000256" key="2">
    <source>
        <dbReference type="ARBA" id="ARBA00022448"/>
    </source>
</evidence>
<dbReference type="PANTHER" id="PTHR30069">
    <property type="entry name" value="TONB-DEPENDENT OUTER MEMBRANE RECEPTOR"/>
    <property type="match status" value="1"/>
</dbReference>
<dbReference type="STRING" id="1419482.SAMN05444266_10852"/>
<dbReference type="PANTHER" id="PTHR30069:SF29">
    <property type="entry name" value="HEMOGLOBIN AND HEMOGLOBIN-HAPTOGLOBIN-BINDING PROTEIN 1-RELATED"/>
    <property type="match status" value="1"/>
</dbReference>
<evidence type="ECO:0000256" key="6">
    <source>
        <dbReference type="ARBA" id="ARBA00023136"/>
    </source>
</evidence>
<accession>A0A1M7IQA1</accession>
<feature type="domain" description="Outer membrane protein beta-barrel" evidence="10">
    <location>
        <begin position="401"/>
        <end position="809"/>
    </location>
</feature>
<keyword evidence="11" id="KW-0675">Receptor</keyword>
<sequence>MHGTYAGKNQLMQRIFLFLLLLTGAITATAQQVTVSGIIKDAATRAPMPFVNISLRTVNDTTPIKGTITEEQGRFQLHNIKQGSYLLLATYIGYQPRYLPVRVGELNNFLDVGAIELTSAAKTLHEITVAGKEAVVSPKMDKKTFSIADNVSQTGGSVLAAMKNLPGVTVTSDGKLQIRGSEQVMVLIDGQQTALTGFGAQSSLDNIPASAIDRIEIINNPSARYDANGNAGIVNIIYKKEKKEGFNGKAGLTTGLGALWIKQHNYPGIRPQYQRTPKLNPSLGLNYLKGKVNFFLQGDYLYNQTLNKNEFADRFYEDGTVVKQQTKRNRTTNVGTLKAGADWNLSSKDNFSVSGLFSREHILDRGDEPFFNKDLSQRQRLWQFLEDEMKTTFTASASWQHRFAEPGRVLNAAFNYTFHREDEKYFFTNFMPAYIGLDSFKLLSDEHVADFNLDYIQPLHYGRFETGVKFRNRTIPVNMQFKPGENSPLDVNAGGWADYHEIIPAIYGNYILEKEHLEVEAGLRVEYVKIDYQVNPNHPTYRSNGYEYTQPFPNLRLAYKVNDYNKFSLFYNRRVDRPNEGDIRIFPKYDDAEIIKVGNPGLRPQYTNTFELAYKTDWNSGFLTSSLYHKRMDATITRIASTVPGSTLIYNIFQNAGKSYSTGVEMLLSHKLTPWATLGVNLNGYQHIVNAFTVVNLYPVENTFSAARESIFSGNLKVNGAFHFAHSLEGQLTAIYQAPDLIPQGKTFSRFSIDAGLKKGIQQGRGEVFANVTDLANTLRSKKEVTGNGFRYVSNDYYETQVFRVGYSYKF</sequence>
<evidence type="ECO:0000256" key="5">
    <source>
        <dbReference type="ARBA" id="ARBA00022729"/>
    </source>
</evidence>
<dbReference type="GO" id="GO:0009279">
    <property type="term" value="C:cell outer membrane"/>
    <property type="evidence" value="ECO:0007669"/>
    <property type="project" value="UniProtKB-SubCell"/>
</dbReference>
<organism evidence="11 12">
    <name type="scientific">Chitinophaga jiangningensis</name>
    <dbReference type="NCBI Taxonomy" id="1419482"/>
    <lineage>
        <taxon>Bacteria</taxon>
        <taxon>Pseudomonadati</taxon>
        <taxon>Bacteroidota</taxon>
        <taxon>Chitinophagia</taxon>
        <taxon>Chitinophagales</taxon>
        <taxon>Chitinophagaceae</taxon>
        <taxon>Chitinophaga</taxon>
    </lineage>
</organism>
<dbReference type="SUPFAM" id="SSF49464">
    <property type="entry name" value="Carboxypeptidase regulatory domain-like"/>
    <property type="match status" value="1"/>
</dbReference>
<keyword evidence="4" id="KW-0812">Transmembrane</keyword>
<keyword evidence="6" id="KW-0472">Membrane</keyword>
<dbReference type="GO" id="GO:0044718">
    <property type="term" value="P:siderophore transmembrane transport"/>
    <property type="evidence" value="ECO:0007669"/>
    <property type="project" value="TreeGrafter"/>
</dbReference>
<dbReference type="InterPro" id="IPR008969">
    <property type="entry name" value="CarboxyPept-like_regulatory"/>
</dbReference>
<reference evidence="11 12" key="1">
    <citation type="submission" date="2016-11" db="EMBL/GenBank/DDBJ databases">
        <authorList>
            <person name="Jaros S."/>
            <person name="Januszkiewicz K."/>
            <person name="Wedrychowicz H."/>
        </authorList>
    </citation>
    <scope>NUCLEOTIDE SEQUENCE [LARGE SCALE GENOMIC DNA]</scope>
    <source>
        <strain evidence="11 12">DSM 27406</strain>
    </source>
</reference>
<feature type="domain" description="TonB-dependent receptor plug" evidence="9">
    <location>
        <begin position="153"/>
        <end position="233"/>
    </location>
</feature>
<evidence type="ECO:0000256" key="7">
    <source>
        <dbReference type="ARBA" id="ARBA00023237"/>
    </source>
</evidence>
<protein>
    <submittedName>
        <fullName evidence="11">Outer membrane receptor proteins, mostly Fe transport</fullName>
    </submittedName>
</protein>
<dbReference type="InterPro" id="IPR041700">
    <property type="entry name" value="OMP_b-brl_3"/>
</dbReference>
<dbReference type="SUPFAM" id="SSF56935">
    <property type="entry name" value="Porins"/>
    <property type="match status" value="1"/>
</dbReference>
<dbReference type="GO" id="GO:0015344">
    <property type="term" value="F:siderophore uptake transmembrane transporter activity"/>
    <property type="evidence" value="ECO:0007669"/>
    <property type="project" value="TreeGrafter"/>
</dbReference>
<evidence type="ECO:0000256" key="1">
    <source>
        <dbReference type="ARBA" id="ARBA00004571"/>
    </source>
</evidence>